<dbReference type="AlphaFoldDB" id="A0A0E9VL89"/>
<proteinExistence type="predicted"/>
<organism evidence="1">
    <name type="scientific">Anguilla anguilla</name>
    <name type="common">European freshwater eel</name>
    <name type="synonym">Muraena anguilla</name>
    <dbReference type="NCBI Taxonomy" id="7936"/>
    <lineage>
        <taxon>Eukaryota</taxon>
        <taxon>Metazoa</taxon>
        <taxon>Chordata</taxon>
        <taxon>Craniata</taxon>
        <taxon>Vertebrata</taxon>
        <taxon>Euteleostomi</taxon>
        <taxon>Actinopterygii</taxon>
        <taxon>Neopterygii</taxon>
        <taxon>Teleostei</taxon>
        <taxon>Anguilliformes</taxon>
        <taxon>Anguillidae</taxon>
        <taxon>Anguilla</taxon>
    </lineage>
</organism>
<protein>
    <submittedName>
        <fullName evidence="1">Uncharacterized protein</fullName>
    </submittedName>
</protein>
<sequence>MLTANSSEKHLNPVTGSCNVRNPNAQHIYRNVLIIGLYSDP</sequence>
<evidence type="ECO:0000313" key="1">
    <source>
        <dbReference type="EMBL" id="JAH77993.1"/>
    </source>
</evidence>
<name>A0A0E9VL89_ANGAN</name>
<accession>A0A0E9VL89</accession>
<reference evidence="1" key="1">
    <citation type="submission" date="2014-11" db="EMBL/GenBank/DDBJ databases">
        <authorList>
            <person name="Amaro Gonzalez C."/>
        </authorList>
    </citation>
    <scope>NUCLEOTIDE SEQUENCE</scope>
</reference>
<reference evidence="1" key="2">
    <citation type="journal article" date="2015" name="Fish Shellfish Immunol.">
        <title>Early steps in the European eel (Anguilla anguilla)-Vibrio vulnificus interaction in the gills: Role of the RtxA13 toxin.</title>
        <authorList>
            <person name="Callol A."/>
            <person name="Pajuelo D."/>
            <person name="Ebbesson L."/>
            <person name="Teles M."/>
            <person name="MacKenzie S."/>
            <person name="Amaro C."/>
        </authorList>
    </citation>
    <scope>NUCLEOTIDE SEQUENCE</scope>
</reference>
<dbReference type="EMBL" id="GBXM01030584">
    <property type="protein sequence ID" value="JAH77993.1"/>
    <property type="molecule type" value="Transcribed_RNA"/>
</dbReference>